<dbReference type="InterPro" id="IPR027073">
    <property type="entry name" value="5_3_exoribonuclease"/>
</dbReference>
<organism evidence="12 13">
    <name type="scientific">Steinernema hermaphroditum</name>
    <dbReference type="NCBI Taxonomy" id="289476"/>
    <lineage>
        <taxon>Eukaryota</taxon>
        <taxon>Metazoa</taxon>
        <taxon>Ecdysozoa</taxon>
        <taxon>Nematoda</taxon>
        <taxon>Chromadorea</taxon>
        <taxon>Rhabditida</taxon>
        <taxon>Tylenchina</taxon>
        <taxon>Panagrolaimomorpha</taxon>
        <taxon>Strongyloidoidea</taxon>
        <taxon>Steinernematidae</taxon>
        <taxon>Steinernema</taxon>
    </lineage>
</organism>
<evidence type="ECO:0000256" key="4">
    <source>
        <dbReference type="ARBA" id="ARBA00038299"/>
    </source>
</evidence>
<evidence type="ECO:0000256" key="2">
    <source>
        <dbReference type="ARBA" id="ARBA00022801"/>
    </source>
</evidence>
<dbReference type="InterPro" id="IPR047008">
    <property type="entry name" value="XRN1_SH3_sf"/>
</dbReference>
<dbReference type="Gene3D" id="3.40.50.12390">
    <property type="match status" value="2"/>
</dbReference>
<evidence type="ECO:0000313" key="13">
    <source>
        <dbReference type="Proteomes" id="UP001175271"/>
    </source>
</evidence>
<feature type="domain" description="Exoribonuclease Xrn1 D2/D3" evidence="11">
    <location>
        <begin position="989"/>
        <end position="1083"/>
    </location>
</feature>
<dbReference type="GO" id="GO:0005634">
    <property type="term" value="C:nucleus"/>
    <property type="evidence" value="ECO:0007669"/>
    <property type="project" value="TreeGrafter"/>
</dbReference>
<dbReference type="GO" id="GO:0000956">
    <property type="term" value="P:nuclear-transcribed mRNA catabolic process"/>
    <property type="evidence" value="ECO:0007669"/>
    <property type="project" value="InterPro"/>
</dbReference>
<dbReference type="InterPro" id="IPR041412">
    <property type="entry name" value="Xrn1_helical"/>
</dbReference>
<evidence type="ECO:0000259" key="11">
    <source>
        <dbReference type="Pfam" id="PF18334"/>
    </source>
</evidence>
<dbReference type="InterPro" id="IPR047007">
    <property type="entry name" value="XRN1_D1_sf"/>
</dbReference>
<dbReference type="Gene3D" id="2.30.30.750">
    <property type="match status" value="1"/>
</dbReference>
<dbReference type="AlphaFoldDB" id="A0AA39GVG8"/>
<keyword evidence="3 5" id="KW-0269">Exonuclease</keyword>
<comment type="similarity">
    <text evidence="4 5">Belongs to the 5'-3' exonuclease family.</text>
</comment>
<dbReference type="InterPro" id="IPR016494">
    <property type="entry name" value="5_3_exoribonuclease_1"/>
</dbReference>
<evidence type="ECO:0000256" key="5">
    <source>
        <dbReference type="PIRNR" id="PIRNR006743"/>
    </source>
</evidence>
<comment type="caution">
    <text evidence="12">The sequence shown here is derived from an EMBL/GenBank/DDBJ whole genome shotgun (WGS) entry which is preliminary data.</text>
</comment>
<dbReference type="Pfam" id="PF18129">
    <property type="entry name" value="SH3_12"/>
    <property type="match status" value="1"/>
</dbReference>
<dbReference type="PANTHER" id="PTHR12341">
    <property type="entry name" value="5'-&gt;3' EXORIBONUCLEASE"/>
    <property type="match status" value="1"/>
</dbReference>
<reference evidence="12" key="1">
    <citation type="submission" date="2023-06" db="EMBL/GenBank/DDBJ databases">
        <title>Genomic analysis of the entomopathogenic nematode Steinernema hermaphroditum.</title>
        <authorList>
            <person name="Schwarz E.M."/>
            <person name="Heppert J.K."/>
            <person name="Baniya A."/>
            <person name="Schwartz H.T."/>
            <person name="Tan C.-H."/>
            <person name="Antoshechkin I."/>
            <person name="Sternberg P.W."/>
            <person name="Goodrich-Blair H."/>
            <person name="Dillman A.R."/>
        </authorList>
    </citation>
    <scope>NUCLEOTIDE SEQUENCE</scope>
    <source>
        <strain evidence="12">PS9179</strain>
        <tissue evidence="12">Whole animal</tissue>
    </source>
</reference>
<keyword evidence="5" id="KW-0694">RNA-binding</keyword>
<keyword evidence="5" id="KW-0963">Cytoplasm</keyword>
<evidence type="ECO:0000259" key="7">
    <source>
        <dbReference type="Pfam" id="PF03159"/>
    </source>
</evidence>
<dbReference type="GO" id="GO:0003723">
    <property type="term" value="F:RNA binding"/>
    <property type="evidence" value="ECO:0007669"/>
    <property type="project" value="UniProtKB-KW"/>
</dbReference>
<dbReference type="PANTHER" id="PTHR12341:SF7">
    <property type="entry name" value="5'-3' EXORIBONUCLEASE 1"/>
    <property type="match status" value="1"/>
</dbReference>
<dbReference type="Proteomes" id="UP001175271">
    <property type="component" value="Unassembled WGS sequence"/>
</dbReference>
<feature type="compositionally biased region" description="Basic and acidic residues" evidence="6">
    <location>
        <begin position="972"/>
        <end position="982"/>
    </location>
</feature>
<keyword evidence="1 5" id="KW-0540">Nuclease</keyword>
<sequence>MGVPKFFRYISERYPALMEMTRENQIPDFDNLYLDMNGIIHNCSHPNDDDVSFRISEEEIFSNIFEYIDQLFNIIGPKKVFFMAVDGVAPRAKMNQQRARRFMSARNADQQQKMAKAAGKELPTTDRFDSNCITPGTIFMIELQKQLEFFVQMKQSTDAKWKDVRVILSGHNVPGEGEHKIMDFIRTERSKPDYDPNTRHCCYGLDADLIILGLCSHEPHFALLREEVTFTRNKKTKVGVEGTKFFLLHLSLMREYLALEFADLRLKLPFAFNEECIIDDWVLMTFLIGNDFLPHLPNVHIHEDALPRLYKAYKEVLPLVGGYINEKGYLNLKRLETFFQRFSIVDRNNYLDQFEDMHWMQTKKQLEAGNSTVSPQAVYEELAQGGVLLDSSSTGVSSSDTGAFDTDSDEDHREVAEIKNKKKRMNNHSPIRTASEAFRNGGCDSDSSLDLNKLNLDEDSDSDENWNVVIHRSFKKKRREYYAEKMNYVNISAEELNEQAYGYVRALQWNLHYYYHGCVSWSWYYPHHYAPYLTDVKNFSDLKLEFDLGEPFRPYEQLLAVLPTASNRCVPMALRPLMTEETSPIRSFYPTDFKTDLNGKRNDWEAVVLVPFIDEDLLLRTANAVYPRLSQTERENNKHSCHLSFTYSNKDLGELNSPLSKYSRVAHNHSACERIDMNDFRLPREKIITGLLPNTKLDVYFPGFPTTRHLLYEGVLQKAPVKVFHIPTQKPVMILEIGDNTTNKFSTTASDPRSLLGAEVQVNWPILKLAKVCSVVIPSGRYLLEKNQTKFEDLGPNREKIFDQYRNEVVDREFGRYGIRVGKINAIVEVNLFCGSRLKFKGSNMVFEKSWSEDIFRVSDALVLKNVDVKNDMEAKFKSATQAFPVGSTVFINSFKVKEYGLMCTIKRNDIHQRGTCLVEGKEYPQVDVRQALSQKQYKKFWMHINELAKKVGRDKNVINRVTGTVICIADPDPKDETDPKPSKHRHNHHRESSMNFGINLKFTKRNEAIVDFSKRENDTWYYSLFTARVVSDYANRFPEIFETLRTKSHGKDTYTTADFWPELSPKERTDRAKEVLEFLKSLPSSSRRPECCTYKYADPEDLLLVQKEIVRASVVPKNLQFTVHARALFRHEFTTGDAPPLPNVEFKLLDRVVIVKPQRCLPLGSVGTVIGIKSQSNKSDLVDVMFDQLFEGGSNERTGPNGMKYIRLYAHQLMNMRHAERLRGN</sequence>
<dbReference type="FunFam" id="3.40.50.12390:FF:000002">
    <property type="entry name" value="5'-3' exoribonuclease 1"/>
    <property type="match status" value="1"/>
</dbReference>
<dbReference type="Pfam" id="PF03159">
    <property type="entry name" value="XRN_N"/>
    <property type="match status" value="1"/>
</dbReference>
<evidence type="ECO:0000313" key="12">
    <source>
        <dbReference type="EMBL" id="KAK0393264.1"/>
    </source>
</evidence>
<keyword evidence="2 5" id="KW-0378">Hydrolase</keyword>
<dbReference type="EMBL" id="JAUCMV010000005">
    <property type="protein sequence ID" value="KAK0393264.1"/>
    <property type="molecule type" value="Genomic_DNA"/>
</dbReference>
<proteinExistence type="inferred from homology"/>
<accession>A0AA39GVG8</accession>
<dbReference type="CDD" id="cd18673">
    <property type="entry name" value="PIN_XRN1-2-like"/>
    <property type="match status" value="1"/>
</dbReference>
<keyword evidence="13" id="KW-1185">Reference proteome</keyword>
<evidence type="ECO:0000256" key="1">
    <source>
        <dbReference type="ARBA" id="ARBA00022722"/>
    </source>
</evidence>
<feature type="domain" description="Xrn1 helical" evidence="8">
    <location>
        <begin position="272"/>
        <end position="654"/>
    </location>
</feature>
<evidence type="ECO:0000259" key="8">
    <source>
        <dbReference type="Pfam" id="PF17846"/>
    </source>
</evidence>
<feature type="domain" description="5'-3' exoribonuclease 1 D1" evidence="10">
    <location>
        <begin position="690"/>
        <end position="843"/>
    </location>
</feature>
<dbReference type="GO" id="GO:0005737">
    <property type="term" value="C:cytoplasm"/>
    <property type="evidence" value="ECO:0007669"/>
    <property type="project" value="UniProtKB-SubCell"/>
</dbReference>
<gene>
    <name evidence="12" type="ORF">QR680_000125</name>
</gene>
<comment type="subcellular location">
    <subcellularLocation>
        <location evidence="5">Cytoplasm</location>
    </subcellularLocation>
</comment>
<protein>
    <recommendedName>
        <fullName evidence="5">5'-3' exoribonuclease 1</fullName>
        <ecNumber evidence="5">3.1.13.-</ecNumber>
    </recommendedName>
</protein>
<dbReference type="PIRSF" id="PIRSF006743">
    <property type="entry name" value="Exonuclease_Xnr1"/>
    <property type="match status" value="1"/>
</dbReference>
<dbReference type="EC" id="3.1.13.-" evidence="5"/>
<feature type="region of interest" description="Disordered" evidence="6">
    <location>
        <begin position="390"/>
        <end position="412"/>
    </location>
</feature>
<dbReference type="InterPro" id="IPR040992">
    <property type="entry name" value="XRN1_D1"/>
</dbReference>
<feature type="domain" description="5'-3' exoribonuclease 1 SH3-like" evidence="9">
    <location>
        <begin position="1146"/>
        <end position="1204"/>
    </location>
</feature>
<dbReference type="GO" id="GO:0016075">
    <property type="term" value="P:rRNA catabolic process"/>
    <property type="evidence" value="ECO:0007669"/>
    <property type="project" value="TreeGrafter"/>
</dbReference>
<name>A0AA39GVG8_9BILA</name>
<feature type="compositionally biased region" description="Low complexity" evidence="6">
    <location>
        <begin position="390"/>
        <end position="402"/>
    </location>
</feature>
<dbReference type="InterPro" id="IPR004859">
    <property type="entry name" value="Xrn1_N"/>
</dbReference>
<dbReference type="Pfam" id="PF18334">
    <property type="entry name" value="XRN1_D2_D3"/>
    <property type="match status" value="1"/>
</dbReference>
<feature type="region of interest" description="Disordered" evidence="6">
    <location>
        <begin position="970"/>
        <end position="992"/>
    </location>
</feature>
<dbReference type="InterPro" id="IPR041385">
    <property type="entry name" value="SH3_12"/>
</dbReference>
<dbReference type="GO" id="GO:0004534">
    <property type="term" value="F:5'-3' RNA exonuclease activity"/>
    <property type="evidence" value="ECO:0007669"/>
    <property type="project" value="TreeGrafter"/>
</dbReference>
<evidence type="ECO:0000259" key="10">
    <source>
        <dbReference type="Pfam" id="PF18332"/>
    </source>
</evidence>
<evidence type="ECO:0000259" key="9">
    <source>
        <dbReference type="Pfam" id="PF18129"/>
    </source>
</evidence>
<dbReference type="Gene3D" id="2.170.260.40">
    <property type="match status" value="1"/>
</dbReference>
<dbReference type="InterPro" id="IPR041106">
    <property type="entry name" value="XRN1_D2_D3"/>
</dbReference>
<dbReference type="Pfam" id="PF18332">
    <property type="entry name" value="XRN1_D1"/>
    <property type="match status" value="1"/>
</dbReference>
<dbReference type="Pfam" id="PF17846">
    <property type="entry name" value="XRN_M"/>
    <property type="match status" value="1"/>
</dbReference>
<feature type="domain" description="Xrn1 N-terminal" evidence="7">
    <location>
        <begin position="1"/>
        <end position="227"/>
    </location>
</feature>
<dbReference type="Gene3D" id="1.25.40.1050">
    <property type="match status" value="1"/>
</dbReference>
<evidence type="ECO:0000256" key="3">
    <source>
        <dbReference type="ARBA" id="ARBA00022839"/>
    </source>
</evidence>
<evidence type="ECO:0000256" key="6">
    <source>
        <dbReference type="SAM" id="MobiDB-lite"/>
    </source>
</evidence>